<dbReference type="EMBL" id="JACGWT010000002">
    <property type="protein sequence ID" value="MBA8793535.1"/>
    <property type="molecule type" value="Genomic_DNA"/>
</dbReference>
<feature type="transmembrane region" description="Helical" evidence="2">
    <location>
        <begin position="180"/>
        <end position="200"/>
    </location>
</feature>
<feature type="compositionally biased region" description="Low complexity" evidence="1">
    <location>
        <begin position="440"/>
        <end position="449"/>
    </location>
</feature>
<feature type="region of interest" description="Disordered" evidence="1">
    <location>
        <begin position="408"/>
        <end position="512"/>
    </location>
</feature>
<keyword evidence="2" id="KW-0812">Transmembrane</keyword>
<comment type="caution">
    <text evidence="3">The sequence shown here is derived from an EMBL/GenBank/DDBJ whole genome shotgun (WGS) entry which is preliminary data.</text>
</comment>
<feature type="compositionally biased region" description="Basic residues" evidence="1">
    <location>
        <begin position="477"/>
        <end position="486"/>
    </location>
</feature>
<name>A0A7W3IQT9_9ACTN</name>
<sequence>MPHPDHAGRPQTAEGSVRQLKALRLMIVVLIPVAIWTVVGLIAFWPGPLAGHVRQDLSQYSVKGLTLPTGEITRVTPVSCNGQVGSTGGGQAGSAGTCATIDVRLLDGPEKGQQVQVQLTDAVYSSGASVGEKVKLFRVPTDGAPAYQFSDFDRTLPLVVIALVFAAVVIAVARWRGLASLLGLAFAGFILVKFLFPALVEGSNPVAVGLIASSAIMFVVLYAAHGFSARTTTALLGTLFGLVVSAGLGWAASSWAHLTGVASDDDYLLSATAPDLKLTSVVICGVIVAGLGVLNDVTITQASAVWELAELDPDRRKLFSRAMRIGRDHIASTVYTIAFATAGATLGALLLIAIYDRPLFEVLQTEAFAGEIVRTLVGSIGLVLAVPLTTAIGVAVVRAGDRGAARQLGRPVAVPDGAAPLVDDAPAEDDGPGDDDAPITDDAPADTPRPRPTASPTSPPSPASPASEPEEPAAAAGRRRGWRLPRRRPDDDVDFSDLRDPDDPPPAPRRSR</sequence>
<dbReference type="AlphaFoldDB" id="A0A7W3IQT9"/>
<feature type="compositionally biased region" description="Acidic residues" evidence="1">
    <location>
        <begin position="425"/>
        <end position="439"/>
    </location>
</feature>
<protein>
    <submittedName>
        <fullName evidence="3">Putative membrane protein</fullName>
    </submittedName>
</protein>
<evidence type="ECO:0000313" key="3">
    <source>
        <dbReference type="EMBL" id="MBA8793535.1"/>
    </source>
</evidence>
<feature type="transmembrane region" description="Helical" evidence="2">
    <location>
        <begin position="25"/>
        <end position="45"/>
    </location>
</feature>
<feature type="transmembrane region" description="Helical" evidence="2">
    <location>
        <begin position="155"/>
        <end position="173"/>
    </location>
</feature>
<evidence type="ECO:0000256" key="1">
    <source>
        <dbReference type="SAM" id="MobiDB-lite"/>
    </source>
</evidence>
<dbReference type="InterPro" id="IPR012507">
    <property type="entry name" value="YibE_F"/>
</dbReference>
<dbReference type="RefSeq" id="WP_328823658.1">
    <property type="nucleotide sequence ID" value="NZ_JACGWT010000002.1"/>
</dbReference>
<feature type="compositionally biased region" description="Pro residues" evidence="1">
    <location>
        <begin position="450"/>
        <end position="463"/>
    </location>
</feature>
<evidence type="ECO:0000313" key="4">
    <source>
        <dbReference type="Proteomes" id="UP000523079"/>
    </source>
</evidence>
<keyword evidence="4" id="KW-1185">Reference proteome</keyword>
<proteinExistence type="predicted"/>
<feature type="transmembrane region" description="Helical" evidence="2">
    <location>
        <begin position="330"/>
        <end position="355"/>
    </location>
</feature>
<dbReference type="PANTHER" id="PTHR41771:SF1">
    <property type="entry name" value="MEMBRANE PROTEIN"/>
    <property type="match status" value="1"/>
</dbReference>
<feature type="compositionally biased region" description="Low complexity" evidence="1">
    <location>
        <begin position="464"/>
        <end position="476"/>
    </location>
</feature>
<feature type="transmembrane region" description="Helical" evidence="2">
    <location>
        <begin position="236"/>
        <end position="258"/>
    </location>
</feature>
<feature type="transmembrane region" description="Helical" evidence="2">
    <location>
        <begin position="206"/>
        <end position="224"/>
    </location>
</feature>
<dbReference type="Proteomes" id="UP000523079">
    <property type="component" value="Unassembled WGS sequence"/>
</dbReference>
<organism evidence="3 4">
    <name type="scientific">Microlunatus kandeliicorticis</name>
    <dbReference type="NCBI Taxonomy" id="1759536"/>
    <lineage>
        <taxon>Bacteria</taxon>
        <taxon>Bacillati</taxon>
        <taxon>Actinomycetota</taxon>
        <taxon>Actinomycetes</taxon>
        <taxon>Propionibacteriales</taxon>
        <taxon>Propionibacteriaceae</taxon>
        <taxon>Microlunatus</taxon>
    </lineage>
</organism>
<feature type="transmembrane region" description="Helical" evidence="2">
    <location>
        <begin position="278"/>
        <end position="309"/>
    </location>
</feature>
<accession>A0A7W3IQT9</accession>
<reference evidence="3 4" key="1">
    <citation type="submission" date="2020-07" db="EMBL/GenBank/DDBJ databases">
        <title>Sequencing the genomes of 1000 actinobacteria strains.</title>
        <authorList>
            <person name="Klenk H.-P."/>
        </authorList>
    </citation>
    <scope>NUCLEOTIDE SEQUENCE [LARGE SCALE GENOMIC DNA]</scope>
    <source>
        <strain evidence="3 4">DSM 100723</strain>
    </source>
</reference>
<evidence type="ECO:0000256" key="2">
    <source>
        <dbReference type="SAM" id="Phobius"/>
    </source>
</evidence>
<dbReference type="Pfam" id="PF07907">
    <property type="entry name" value="YibE_F"/>
    <property type="match status" value="1"/>
</dbReference>
<keyword evidence="2" id="KW-1133">Transmembrane helix</keyword>
<gene>
    <name evidence="3" type="ORF">FHX74_001140</name>
</gene>
<keyword evidence="2" id="KW-0472">Membrane</keyword>
<dbReference type="PANTHER" id="PTHR41771">
    <property type="entry name" value="MEMBRANE PROTEIN-RELATED"/>
    <property type="match status" value="1"/>
</dbReference>
<feature type="transmembrane region" description="Helical" evidence="2">
    <location>
        <begin position="375"/>
        <end position="397"/>
    </location>
</feature>